<name>A0ABQ9K8W3_HEVBR</name>
<keyword evidence="6" id="KW-1185">Reference proteome</keyword>
<keyword evidence="2" id="KW-0677">Repeat</keyword>
<feature type="domain" description="Disease resistance protein Roq1-like winged-helix" evidence="4">
    <location>
        <begin position="213"/>
        <end position="283"/>
    </location>
</feature>
<dbReference type="Pfam" id="PF07725">
    <property type="entry name" value="LRR_3"/>
    <property type="match status" value="1"/>
</dbReference>
<dbReference type="InterPro" id="IPR042197">
    <property type="entry name" value="Apaf_helical"/>
</dbReference>
<comment type="caution">
    <text evidence="5">The sequence shown here is derived from an EMBL/GenBank/DDBJ whole genome shotgun (WGS) entry which is preliminary data.</text>
</comment>
<dbReference type="InterPro" id="IPR027417">
    <property type="entry name" value="P-loop_NTPase"/>
</dbReference>
<dbReference type="InterPro" id="IPR058192">
    <property type="entry name" value="WHD_ROQ1-like"/>
</dbReference>
<evidence type="ECO:0000256" key="2">
    <source>
        <dbReference type="ARBA" id="ARBA00022737"/>
    </source>
</evidence>
<dbReference type="InterPro" id="IPR044974">
    <property type="entry name" value="Disease_R_plants"/>
</dbReference>
<dbReference type="Pfam" id="PF23282">
    <property type="entry name" value="WHD_ROQ1"/>
    <property type="match status" value="1"/>
</dbReference>
<dbReference type="Pfam" id="PF00931">
    <property type="entry name" value="NB-ARC"/>
    <property type="match status" value="1"/>
</dbReference>
<keyword evidence="1" id="KW-0433">Leucine-rich repeat</keyword>
<dbReference type="InterPro" id="IPR002182">
    <property type="entry name" value="NB-ARC"/>
</dbReference>
<dbReference type="Gene3D" id="1.10.8.430">
    <property type="entry name" value="Helical domain of apoptotic protease-activating factors"/>
    <property type="match status" value="1"/>
</dbReference>
<proteinExistence type="predicted"/>
<evidence type="ECO:0008006" key="7">
    <source>
        <dbReference type="Google" id="ProtNLM"/>
    </source>
</evidence>
<organism evidence="5 6">
    <name type="scientific">Hevea brasiliensis</name>
    <name type="common">Para rubber tree</name>
    <name type="synonym">Siphonia brasiliensis</name>
    <dbReference type="NCBI Taxonomy" id="3981"/>
    <lineage>
        <taxon>Eukaryota</taxon>
        <taxon>Viridiplantae</taxon>
        <taxon>Streptophyta</taxon>
        <taxon>Embryophyta</taxon>
        <taxon>Tracheophyta</taxon>
        <taxon>Spermatophyta</taxon>
        <taxon>Magnoliopsida</taxon>
        <taxon>eudicotyledons</taxon>
        <taxon>Gunneridae</taxon>
        <taxon>Pentapetalae</taxon>
        <taxon>rosids</taxon>
        <taxon>fabids</taxon>
        <taxon>Malpighiales</taxon>
        <taxon>Euphorbiaceae</taxon>
        <taxon>Crotonoideae</taxon>
        <taxon>Micrandreae</taxon>
        <taxon>Hevea</taxon>
    </lineage>
</organism>
<feature type="domain" description="NB-ARC" evidence="3">
    <location>
        <begin position="1"/>
        <end position="146"/>
    </location>
</feature>
<dbReference type="PANTHER" id="PTHR11017:SF361">
    <property type="entry name" value="ADP-RIBOSYL CYCLASE_CYCLIC ADP-RIBOSE HYDROLASE"/>
    <property type="match status" value="1"/>
</dbReference>
<evidence type="ECO:0000259" key="4">
    <source>
        <dbReference type="Pfam" id="PF23282"/>
    </source>
</evidence>
<protein>
    <recommendedName>
        <fullName evidence="7">NB-ARC domain-containing protein</fullName>
    </recommendedName>
</protein>
<dbReference type="SUPFAM" id="SSF52058">
    <property type="entry name" value="L domain-like"/>
    <property type="match status" value="2"/>
</dbReference>
<sequence length="702" mass="79518">MGGIGKTTIAGAIFNTLSSQFEACCFLENVKEESKQFGGLVCLREKLLSEILDEEHLHITTPNIGSISIKDRLQRKKVLLVLDDVNDVDQLEFVIGRCNFGLGSRVIVTSRDRHVLMKGVDEVYKVEGLNDDDALHLFSLNAFKEKYPRKDRMELSNRAVKYAHGNPLAIKVIGSFLFGRTEQYWESALDKLGKIPQPRIFHVLRISFEVLDDEEKSIFLDIACFFRGQQIDFVERILDGCGFSAGIGITVLVDKCLVTVLHNKLKMHDLLQQMAHEIVRQESIKGLGKRSRLWRSCDVCQVLTKNLGTERVEGIWLDTSQIGEVDLISTAFLRMYNLRLLKIYNFTIRNNCKLHLPRGLEFLSDKLRYLHWNGCPLSSLPSNFQAENLVELNLAYSNVRQLWTGVQINLSNSEHLSTVPDLSLAKILERVNFEYCTNLVEVPSSIQSLEKLGDLNMRYCTSLETFPSVINLRSLKTLNFSDCSNLMKCPETAKNIVYLNLKGTAIEELPKSTGHLSDLITLDLKDCKRISNLLESICLLKSLVTINLSGCSDITRIPNISGKVRFLYLSETAIEEIPSSIGSLSRLSCLDLTNCKRLKNLPCDVSKLASFEKLILSGCTRITRFPEVSSNIKKLLLDGTKIEEIPSSIEYCFELEELGLQNCTRFHILPSSFCKLKYLRRLNLSGCSRFESFQKFRVTGIH</sequence>
<evidence type="ECO:0000259" key="3">
    <source>
        <dbReference type="Pfam" id="PF00931"/>
    </source>
</evidence>
<evidence type="ECO:0000313" key="6">
    <source>
        <dbReference type="Proteomes" id="UP001174677"/>
    </source>
</evidence>
<dbReference type="EMBL" id="JARPOI010000497">
    <property type="protein sequence ID" value="KAJ9128596.1"/>
    <property type="molecule type" value="Genomic_DNA"/>
</dbReference>
<dbReference type="SUPFAM" id="SSF52540">
    <property type="entry name" value="P-loop containing nucleoside triphosphate hydrolases"/>
    <property type="match status" value="1"/>
</dbReference>
<reference evidence="5 6" key="1">
    <citation type="journal article" date="2023" name="Plant Biotechnol. J.">
        <title>Chromosome-level wild Hevea brasiliensis genome provides new tools for genomic-assisted breeding and valuable loci to elevate rubber yield.</title>
        <authorList>
            <person name="Cheng H."/>
            <person name="Song X."/>
            <person name="Hu Y."/>
            <person name="Wu T."/>
            <person name="Yang Q."/>
            <person name="An Z."/>
            <person name="Feng S."/>
            <person name="Deng Z."/>
            <person name="Wu W."/>
            <person name="Zeng X."/>
            <person name="Tu M."/>
            <person name="Wang X."/>
            <person name="Huang H."/>
        </authorList>
    </citation>
    <scope>NUCLEOTIDE SEQUENCE [LARGE SCALE GENOMIC DNA]</scope>
    <source>
        <strain evidence="5">MT/VB/25A 57/8</strain>
    </source>
</reference>
<dbReference type="InterPro" id="IPR032675">
    <property type="entry name" value="LRR_dom_sf"/>
</dbReference>
<dbReference type="InterPro" id="IPR011713">
    <property type="entry name" value="Leu-rich_rpt_3"/>
</dbReference>
<dbReference type="PRINTS" id="PR00364">
    <property type="entry name" value="DISEASERSIST"/>
</dbReference>
<dbReference type="Gene3D" id="3.40.50.300">
    <property type="entry name" value="P-loop containing nucleotide triphosphate hydrolases"/>
    <property type="match status" value="1"/>
</dbReference>
<dbReference type="Gene3D" id="3.80.10.10">
    <property type="entry name" value="Ribonuclease Inhibitor"/>
    <property type="match status" value="3"/>
</dbReference>
<dbReference type="PANTHER" id="PTHR11017">
    <property type="entry name" value="LEUCINE-RICH REPEAT-CONTAINING PROTEIN"/>
    <property type="match status" value="1"/>
</dbReference>
<evidence type="ECO:0000256" key="1">
    <source>
        <dbReference type="ARBA" id="ARBA00022614"/>
    </source>
</evidence>
<dbReference type="Proteomes" id="UP001174677">
    <property type="component" value="Unassembled WGS sequence"/>
</dbReference>
<evidence type="ECO:0000313" key="5">
    <source>
        <dbReference type="EMBL" id="KAJ9128596.1"/>
    </source>
</evidence>
<accession>A0ABQ9K8W3</accession>
<gene>
    <name evidence="5" type="ORF">P3X46_034714</name>
</gene>